<evidence type="ECO:0000256" key="2">
    <source>
        <dbReference type="SAM" id="MobiDB-lite"/>
    </source>
</evidence>
<keyword evidence="6" id="KW-1185">Reference proteome</keyword>
<organism evidence="5 6">
    <name type="scientific">Sarocladium strictum</name>
    <name type="common">Black bundle disease fungus</name>
    <name type="synonym">Acremonium strictum</name>
    <dbReference type="NCBI Taxonomy" id="5046"/>
    <lineage>
        <taxon>Eukaryota</taxon>
        <taxon>Fungi</taxon>
        <taxon>Dikarya</taxon>
        <taxon>Ascomycota</taxon>
        <taxon>Pezizomycotina</taxon>
        <taxon>Sordariomycetes</taxon>
        <taxon>Hypocreomycetidae</taxon>
        <taxon>Hypocreales</taxon>
        <taxon>Sarocladiaceae</taxon>
        <taxon>Sarocladium</taxon>
    </lineage>
</organism>
<evidence type="ECO:0000256" key="1">
    <source>
        <dbReference type="ARBA" id="ARBA00038357"/>
    </source>
</evidence>
<dbReference type="FunFam" id="3.10.120.10:FF:000018">
    <property type="entry name" value="Heme/steroid binding domain protein, putative"/>
    <property type="match status" value="1"/>
</dbReference>
<comment type="caution">
    <text evidence="5">The sequence shown here is derived from an EMBL/GenBank/DDBJ whole genome shotgun (WGS) entry which is preliminary data.</text>
</comment>
<dbReference type="SUPFAM" id="SSF55856">
    <property type="entry name" value="Cytochrome b5-like heme/steroid binding domain"/>
    <property type="match status" value="1"/>
</dbReference>
<dbReference type="PANTHER" id="PTHR10281">
    <property type="entry name" value="MEMBRANE-ASSOCIATED PROGESTERONE RECEPTOR COMPONENT-RELATED"/>
    <property type="match status" value="1"/>
</dbReference>
<proteinExistence type="inferred from homology"/>
<keyword evidence="3" id="KW-0472">Membrane</keyword>
<dbReference type="Pfam" id="PF00173">
    <property type="entry name" value="Cyt-b5"/>
    <property type="match status" value="1"/>
</dbReference>
<feature type="region of interest" description="Disordered" evidence="2">
    <location>
        <begin position="1"/>
        <end position="39"/>
    </location>
</feature>
<dbReference type="GO" id="GO:0012505">
    <property type="term" value="C:endomembrane system"/>
    <property type="evidence" value="ECO:0007669"/>
    <property type="project" value="TreeGrafter"/>
</dbReference>
<evidence type="ECO:0000313" key="6">
    <source>
        <dbReference type="Proteomes" id="UP001175261"/>
    </source>
</evidence>
<comment type="similarity">
    <text evidence="1">Belongs to the cytochrome b5 family. MAPR subfamily.</text>
</comment>
<gene>
    <name evidence="5" type="ORF">NLU13_3372</name>
</gene>
<dbReference type="SMART" id="SM01117">
    <property type="entry name" value="Cyt-b5"/>
    <property type="match status" value="1"/>
</dbReference>
<sequence>MADNELRQRKAEPAAAEASPAVENEKKDKKKKKSKKAVADDEEGTNWRLDILRVLSFVFLASITLSHLVSGGDSLFWNLKNKPNYFRLDWWKATLHGPIYLTPEELAAYDGSDPEKPVYLAINHTIYDVSNGRHIYGPGGSYQYFGGCDAARAYVTGCFADDRTPDMRGVEEMYLPIDDPETDAHWTAAELTELKEKEKEEAEERAYNALKHWVDFFANSQKYHHVGYVKLDDDWLEKTPKRELCERARKGRKKRKIPKDRQ</sequence>
<keyword evidence="3" id="KW-1133">Transmembrane helix</keyword>
<dbReference type="Gene3D" id="3.10.120.10">
    <property type="entry name" value="Cytochrome b5-like heme/steroid binding domain"/>
    <property type="match status" value="1"/>
</dbReference>
<dbReference type="InterPro" id="IPR001199">
    <property type="entry name" value="Cyt_B5-like_heme/steroid-bd"/>
</dbReference>
<evidence type="ECO:0000256" key="3">
    <source>
        <dbReference type="SAM" id="Phobius"/>
    </source>
</evidence>
<accession>A0AA39GNQ0</accession>
<feature type="domain" description="Cytochrome b5 heme-binding" evidence="4">
    <location>
        <begin position="101"/>
        <end position="230"/>
    </location>
</feature>
<dbReference type="InterPro" id="IPR050577">
    <property type="entry name" value="MAPR/NEUFC/NENF-like"/>
</dbReference>
<dbReference type="PANTHER" id="PTHR10281:SF76">
    <property type="entry name" value="CALCUTTA CUP-RELATED"/>
    <property type="match status" value="1"/>
</dbReference>
<protein>
    <recommendedName>
        <fullName evidence="4">Cytochrome b5 heme-binding domain-containing protein</fullName>
    </recommendedName>
</protein>
<evidence type="ECO:0000259" key="4">
    <source>
        <dbReference type="SMART" id="SM01117"/>
    </source>
</evidence>
<keyword evidence="3" id="KW-0812">Transmembrane</keyword>
<evidence type="ECO:0000313" key="5">
    <source>
        <dbReference type="EMBL" id="KAK0389799.1"/>
    </source>
</evidence>
<name>A0AA39GNQ0_SARSR</name>
<dbReference type="EMBL" id="JAPDFR010000002">
    <property type="protein sequence ID" value="KAK0389799.1"/>
    <property type="molecule type" value="Genomic_DNA"/>
</dbReference>
<feature type="transmembrane region" description="Helical" evidence="3">
    <location>
        <begin position="54"/>
        <end position="77"/>
    </location>
</feature>
<dbReference type="AlphaFoldDB" id="A0AA39GNQ0"/>
<dbReference type="GO" id="GO:0016020">
    <property type="term" value="C:membrane"/>
    <property type="evidence" value="ECO:0007669"/>
    <property type="project" value="TreeGrafter"/>
</dbReference>
<dbReference type="InterPro" id="IPR036400">
    <property type="entry name" value="Cyt_B5-like_heme/steroid_sf"/>
</dbReference>
<dbReference type="Proteomes" id="UP001175261">
    <property type="component" value="Unassembled WGS sequence"/>
</dbReference>
<feature type="compositionally biased region" description="Basic and acidic residues" evidence="2">
    <location>
        <begin position="1"/>
        <end position="12"/>
    </location>
</feature>
<reference evidence="5" key="1">
    <citation type="submission" date="2022-10" db="EMBL/GenBank/DDBJ databases">
        <title>Determination and structural analysis of whole genome sequence of Sarocladium strictum F4-1.</title>
        <authorList>
            <person name="Hu L."/>
            <person name="Jiang Y."/>
        </authorList>
    </citation>
    <scope>NUCLEOTIDE SEQUENCE</scope>
    <source>
        <strain evidence="5">F4-1</strain>
    </source>
</reference>